<dbReference type="SUPFAM" id="SSF63965">
    <property type="entry name" value="Precorrin-8X methylmutase CbiC/CobH"/>
    <property type="match status" value="1"/>
</dbReference>
<evidence type="ECO:0000313" key="7">
    <source>
        <dbReference type="Proteomes" id="UP000050301"/>
    </source>
</evidence>
<dbReference type="InParanoid" id="A0A0Q0VJW2"/>
<feature type="domain" description="Cobalamin biosynthesis precorrin-8X methylmutase CobH/CbiC" evidence="5">
    <location>
        <begin position="9"/>
        <end position="191"/>
    </location>
</feature>
<dbReference type="GO" id="GO:0009236">
    <property type="term" value="P:cobalamin biosynthetic process"/>
    <property type="evidence" value="ECO:0007669"/>
    <property type="project" value="UniProtKB-UniPathway"/>
</dbReference>
<dbReference type="Proteomes" id="UP000050301">
    <property type="component" value="Unassembled WGS sequence"/>
</dbReference>
<dbReference type="Gene3D" id="3.40.50.10230">
    <property type="entry name" value="Cobalamin biosynthesis CobH/CbiC, precorrin-8X methylmutase"/>
    <property type="match status" value="1"/>
</dbReference>
<evidence type="ECO:0000256" key="1">
    <source>
        <dbReference type="ARBA" id="ARBA00004953"/>
    </source>
</evidence>
<accession>A0A0Q0VJW2</accession>
<dbReference type="InterPro" id="IPR003722">
    <property type="entry name" value="Cbl_synth_CobH/CbiC"/>
</dbReference>
<dbReference type="PANTHER" id="PTHR43588:SF1">
    <property type="entry name" value="COBALT-PRECORRIN-8 METHYLMUTASE"/>
    <property type="match status" value="1"/>
</dbReference>
<dbReference type="Pfam" id="PF02570">
    <property type="entry name" value="CbiC"/>
    <property type="match status" value="1"/>
</dbReference>
<dbReference type="GeneID" id="84221059"/>
<evidence type="ECO:0000259" key="5">
    <source>
        <dbReference type="Pfam" id="PF02570"/>
    </source>
</evidence>
<sequence>MVYILNPEEIYSKSFGIIKNIMGLDDSLKSKIIMRAAHATGDIDAARSIIFSENFEDGLFDQNYNIVTDINMVKYGIGSNKTYCHINDDDVIESSKSMHISRSYIAIKKACREMPEAVYVIGDAPTALISIIEEINNKKCNPHMVIGVPVGFVSALESKQLLLKVKIPFITNLSIKGGSAMGAAIANAILSDKNVHRGYT</sequence>
<evidence type="ECO:0000313" key="6">
    <source>
        <dbReference type="EMBL" id="KQB33778.1"/>
    </source>
</evidence>
<dbReference type="FunCoup" id="A0A0Q0VJW2">
    <property type="interactions" value="66"/>
</dbReference>
<reference evidence="6 7" key="1">
    <citation type="submission" date="2015-09" db="EMBL/GenBank/DDBJ databases">
        <title>Heavy metals and arsenic resistance mechanisms in polyextremophilic archaea of the family Ferroplasmaceae.</title>
        <authorList>
            <person name="Bulaev A.G."/>
            <person name="Kanygina A.V."/>
        </authorList>
    </citation>
    <scope>NUCLEOTIDE SEQUENCE [LARGE SCALE GENOMIC DNA]</scope>
    <source>
        <strain evidence="6 7">BH2</strain>
    </source>
</reference>
<dbReference type="RefSeq" id="WP_048101229.1">
    <property type="nucleotide sequence ID" value="NZ_LKBH01000294.1"/>
</dbReference>
<dbReference type="PANTHER" id="PTHR43588">
    <property type="entry name" value="COBALT-PRECORRIN-8 METHYLMUTASE"/>
    <property type="match status" value="1"/>
</dbReference>
<gene>
    <name evidence="6" type="ORF">AOG55_01980</name>
</gene>
<keyword evidence="7" id="KW-1185">Reference proteome</keyword>
<dbReference type="UniPathway" id="UPA00148"/>
<evidence type="ECO:0000256" key="3">
    <source>
        <dbReference type="ARBA" id="ARBA00022573"/>
    </source>
</evidence>
<dbReference type="GO" id="GO:0016993">
    <property type="term" value="F:precorrin-8X methylmutase activity"/>
    <property type="evidence" value="ECO:0007669"/>
    <property type="project" value="InterPro"/>
</dbReference>
<keyword evidence="4" id="KW-0413">Isomerase</keyword>
<proteinExistence type="inferred from homology"/>
<keyword evidence="3" id="KW-0169">Cobalamin biosynthesis</keyword>
<dbReference type="InterPro" id="IPR036588">
    <property type="entry name" value="CobH/CbiC_sf"/>
</dbReference>
<comment type="pathway">
    <text evidence="1">Cofactor biosynthesis; adenosylcobalamin biosynthesis.</text>
</comment>
<dbReference type="EMBL" id="LKBH01000294">
    <property type="protein sequence ID" value="KQB33778.1"/>
    <property type="molecule type" value="Genomic_DNA"/>
</dbReference>
<dbReference type="AlphaFoldDB" id="A0A0Q0VJW2"/>
<name>A0A0Q0VJW2_9ARCH</name>
<evidence type="ECO:0000256" key="4">
    <source>
        <dbReference type="ARBA" id="ARBA00023235"/>
    </source>
</evidence>
<organism evidence="6 7">
    <name type="scientific">Acidiplasma cupricumulans</name>
    <dbReference type="NCBI Taxonomy" id="312540"/>
    <lineage>
        <taxon>Archaea</taxon>
        <taxon>Methanobacteriati</taxon>
        <taxon>Thermoplasmatota</taxon>
        <taxon>Thermoplasmata</taxon>
        <taxon>Thermoplasmatales</taxon>
        <taxon>Ferroplasmaceae</taxon>
        <taxon>Acidiplasma</taxon>
    </lineage>
</organism>
<evidence type="ECO:0000256" key="2">
    <source>
        <dbReference type="ARBA" id="ARBA00009774"/>
    </source>
</evidence>
<protein>
    <recommendedName>
        <fullName evidence="5">Cobalamin biosynthesis precorrin-8X methylmutase CobH/CbiC domain-containing protein</fullName>
    </recommendedName>
</protein>
<comment type="caution">
    <text evidence="6">The sequence shown here is derived from an EMBL/GenBank/DDBJ whole genome shotgun (WGS) entry which is preliminary data.</text>
</comment>
<comment type="similarity">
    <text evidence="2">Belongs to the CobH/CbiC family.</text>
</comment>